<dbReference type="EMBL" id="BAAAUX010000014">
    <property type="protein sequence ID" value="GAA2796726.1"/>
    <property type="molecule type" value="Genomic_DNA"/>
</dbReference>
<proteinExistence type="predicted"/>
<name>A0ABN3VEH7_9PSEU</name>
<dbReference type="Proteomes" id="UP001500979">
    <property type="component" value="Unassembled WGS sequence"/>
</dbReference>
<evidence type="ECO:0000256" key="1">
    <source>
        <dbReference type="SAM" id="SignalP"/>
    </source>
</evidence>
<organism evidence="2 3">
    <name type="scientific">Saccharopolyspora taberi</name>
    <dbReference type="NCBI Taxonomy" id="60895"/>
    <lineage>
        <taxon>Bacteria</taxon>
        <taxon>Bacillati</taxon>
        <taxon>Actinomycetota</taxon>
        <taxon>Actinomycetes</taxon>
        <taxon>Pseudonocardiales</taxon>
        <taxon>Pseudonocardiaceae</taxon>
        <taxon>Saccharopolyspora</taxon>
    </lineage>
</organism>
<keyword evidence="3" id="KW-1185">Reference proteome</keyword>
<evidence type="ECO:0000313" key="3">
    <source>
        <dbReference type="Proteomes" id="UP001500979"/>
    </source>
</evidence>
<sequence length="93" mass="9413">MVLAGAALLVGTSAMPASAASGDVIVFSNEILQASTYENPSDCNLLPLGAHVLINKTDEPVTVYGDPLCLGPSMVVQPGYGVHVPPASASFSV</sequence>
<keyword evidence="1" id="KW-0732">Signal</keyword>
<feature type="signal peptide" evidence="1">
    <location>
        <begin position="1"/>
        <end position="19"/>
    </location>
</feature>
<accession>A0ABN3VEH7</accession>
<gene>
    <name evidence="2" type="ORF">GCM10010470_34800</name>
</gene>
<feature type="chain" id="PRO_5045626376" evidence="1">
    <location>
        <begin position="20"/>
        <end position="93"/>
    </location>
</feature>
<reference evidence="2 3" key="1">
    <citation type="journal article" date="2019" name="Int. J. Syst. Evol. Microbiol.">
        <title>The Global Catalogue of Microorganisms (GCM) 10K type strain sequencing project: providing services to taxonomists for standard genome sequencing and annotation.</title>
        <authorList>
            <consortium name="The Broad Institute Genomics Platform"/>
            <consortium name="The Broad Institute Genome Sequencing Center for Infectious Disease"/>
            <person name="Wu L."/>
            <person name="Ma J."/>
        </authorList>
    </citation>
    <scope>NUCLEOTIDE SEQUENCE [LARGE SCALE GENOMIC DNA]</scope>
    <source>
        <strain evidence="2 3">JCM 9383</strain>
    </source>
</reference>
<protein>
    <submittedName>
        <fullName evidence="2">Uncharacterized protein</fullName>
    </submittedName>
</protein>
<evidence type="ECO:0000313" key="2">
    <source>
        <dbReference type="EMBL" id="GAA2796726.1"/>
    </source>
</evidence>
<comment type="caution">
    <text evidence="2">The sequence shown here is derived from an EMBL/GenBank/DDBJ whole genome shotgun (WGS) entry which is preliminary data.</text>
</comment>